<dbReference type="InterPro" id="IPR033449">
    <property type="entry name" value="Rit1_N"/>
</dbReference>
<dbReference type="Gene3D" id="3.90.190.10">
    <property type="entry name" value="Protein tyrosine phosphatase superfamily"/>
    <property type="match status" value="1"/>
</dbReference>
<dbReference type="GO" id="GO:0019988">
    <property type="term" value="P:charged-tRNA amino acid modification"/>
    <property type="evidence" value="ECO:0007669"/>
    <property type="project" value="InterPro"/>
</dbReference>
<sequence>MNDEEEFLSGRNEFNFESKLIRNDNKNIYNRLCSIVDDATFVMEVADIMPDLALIANERCGSWYIDRTKRKAYSAYFKSTDGHMHIWDFNVRRNNLHLIPILMQHNGCLIVDSTRKGKRIPDALSKTIPIWCCTVNRAVAKYAGRDWDVELHTLPSVVSRSEHAQIEARIDGFVDRLLMSGVDMEQLKAQLVKPLRPIWFTPQSYDALVESPPDFQDASFCPVVCLSASEAVETGYQLRPGYLYVQGSADDEESWAFGLTHLAFWKHRQDILTSSSECEGNVKALVSFLKDGANSHTDDDDEDDGSTKHFAFIKYTPLAIGDAYSGKPPRCWDRFQYVINCCQDEYELNRQHARYLHLPIPDGKKGQAIFGSSIQKAIDFVHDPIMENKKILVYCATGKDHSVGILLSILLQYYTLEFELNTTDKPRGKF</sequence>
<protein>
    <recommendedName>
        <fullName evidence="5">Initiator tRNA phosphoribosyl transferase</fullName>
    </recommendedName>
</protein>
<gene>
    <name evidence="3" type="primary">PARPA_12306.1 scaffold 44939</name>
</gene>
<evidence type="ECO:0000313" key="3">
    <source>
        <dbReference type="EMBL" id="CEP18006.1"/>
    </source>
</evidence>
<dbReference type="PANTHER" id="PTHR31811:SF0">
    <property type="entry name" value="TRNA A64-2'-O-RIBOSYLPHOSPHATE TRANSFERASE"/>
    <property type="match status" value="1"/>
</dbReference>
<evidence type="ECO:0000259" key="2">
    <source>
        <dbReference type="Pfam" id="PF17184"/>
    </source>
</evidence>
<dbReference type="GO" id="GO:0043399">
    <property type="term" value="F:tRNA adenosine(64)-2'-O-ribosylphosphate transferase activity"/>
    <property type="evidence" value="ECO:0007669"/>
    <property type="project" value="InterPro"/>
</dbReference>
<dbReference type="PANTHER" id="PTHR31811">
    <property type="entry name" value="TRNA A64-2'-O-RIBOSYLPHOSPHATE TRANSFERASE"/>
    <property type="match status" value="1"/>
</dbReference>
<organism evidence="3 4">
    <name type="scientific">Parasitella parasitica</name>
    <dbReference type="NCBI Taxonomy" id="35722"/>
    <lineage>
        <taxon>Eukaryota</taxon>
        <taxon>Fungi</taxon>
        <taxon>Fungi incertae sedis</taxon>
        <taxon>Mucoromycota</taxon>
        <taxon>Mucoromycotina</taxon>
        <taxon>Mucoromycetes</taxon>
        <taxon>Mucorales</taxon>
        <taxon>Mucorineae</taxon>
        <taxon>Mucoraceae</taxon>
        <taxon>Parasitella</taxon>
    </lineage>
</organism>
<dbReference type="InterPro" id="IPR029021">
    <property type="entry name" value="Prot-tyrosine_phosphatase-like"/>
</dbReference>
<dbReference type="OrthoDB" id="45256at2759"/>
<evidence type="ECO:0008006" key="5">
    <source>
        <dbReference type="Google" id="ProtNLM"/>
    </source>
</evidence>
<evidence type="ECO:0000259" key="1">
    <source>
        <dbReference type="Pfam" id="PF04179"/>
    </source>
</evidence>
<dbReference type="STRING" id="35722.A0A0B7NHJ4"/>
<proteinExistence type="predicted"/>
<dbReference type="InterPro" id="IPR033421">
    <property type="entry name" value="Rit1_DUSP-like"/>
</dbReference>
<dbReference type="Proteomes" id="UP000054107">
    <property type="component" value="Unassembled WGS sequence"/>
</dbReference>
<dbReference type="SUPFAM" id="SSF52799">
    <property type="entry name" value="(Phosphotyrosine protein) phosphatases II"/>
    <property type="match status" value="1"/>
</dbReference>
<feature type="domain" description="Rit1 DUSP-like" evidence="1">
    <location>
        <begin position="355"/>
        <end position="423"/>
    </location>
</feature>
<dbReference type="GO" id="GO:0005737">
    <property type="term" value="C:cytoplasm"/>
    <property type="evidence" value="ECO:0007669"/>
    <property type="project" value="TreeGrafter"/>
</dbReference>
<dbReference type="Pfam" id="PF04179">
    <property type="entry name" value="Init_tRNA_PT"/>
    <property type="match status" value="1"/>
</dbReference>
<accession>A0A0B7NHJ4</accession>
<name>A0A0B7NHJ4_9FUNG</name>
<feature type="domain" description="Rit1 N-terminal" evidence="2">
    <location>
        <begin position="21"/>
        <end position="286"/>
    </location>
</feature>
<reference evidence="3 4" key="1">
    <citation type="submission" date="2014-09" db="EMBL/GenBank/DDBJ databases">
        <authorList>
            <person name="Ellenberger Sabrina"/>
        </authorList>
    </citation>
    <scope>NUCLEOTIDE SEQUENCE [LARGE SCALE GENOMIC DNA]</scope>
    <source>
        <strain evidence="3 4">CBS 412.66</strain>
    </source>
</reference>
<evidence type="ECO:0000313" key="4">
    <source>
        <dbReference type="Proteomes" id="UP000054107"/>
    </source>
</evidence>
<dbReference type="AlphaFoldDB" id="A0A0B7NHJ4"/>
<dbReference type="InterPro" id="IPR007306">
    <property type="entry name" value="Rit1"/>
</dbReference>
<dbReference type="EMBL" id="LN733737">
    <property type="protein sequence ID" value="CEP18006.1"/>
    <property type="molecule type" value="Genomic_DNA"/>
</dbReference>
<dbReference type="PIRSF" id="PIRSF007747">
    <property type="entry name" value="Ribosyl_Ptfrase"/>
    <property type="match status" value="1"/>
</dbReference>
<keyword evidence="4" id="KW-1185">Reference proteome</keyword>
<dbReference type="Pfam" id="PF17184">
    <property type="entry name" value="Rit1_C"/>
    <property type="match status" value="1"/>
</dbReference>